<feature type="coiled-coil region" evidence="1">
    <location>
        <begin position="315"/>
        <end position="377"/>
    </location>
</feature>
<proteinExistence type="predicted"/>
<reference evidence="3" key="1">
    <citation type="submission" date="2015-04" db="EMBL/GenBank/DDBJ databases">
        <title>The genome sequence of the plant pathogenic Rhizarian Plasmodiophora brassicae reveals insights in its biotrophic life cycle and the origin of chitin synthesis.</title>
        <authorList>
            <person name="Schwelm A."/>
            <person name="Fogelqvist J."/>
            <person name="Knaust A."/>
            <person name="Julke S."/>
            <person name="Lilja T."/>
            <person name="Dhandapani V."/>
            <person name="Bonilla-Rosso G."/>
            <person name="Karlsson M."/>
            <person name="Shevchenko A."/>
            <person name="Choi S.R."/>
            <person name="Kim H.G."/>
            <person name="Park J.Y."/>
            <person name="Lim Y.P."/>
            <person name="Ludwig-Muller J."/>
            <person name="Dixelius C."/>
        </authorList>
    </citation>
    <scope>NUCLEOTIDE SEQUENCE</scope>
    <source>
        <tissue evidence="3">Potato root galls</tissue>
    </source>
</reference>
<protein>
    <submittedName>
        <fullName evidence="3">Uncharacterized protein</fullName>
    </submittedName>
</protein>
<organism evidence="3">
    <name type="scientific">Spongospora subterranea</name>
    <dbReference type="NCBI Taxonomy" id="70186"/>
    <lineage>
        <taxon>Eukaryota</taxon>
        <taxon>Sar</taxon>
        <taxon>Rhizaria</taxon>
        <taxon>Endomyxa</taxon>
        <taxon>Phytomyxea</taxon>
        <taxon>Plasmodiophorida</taxon>
        <taxon>Plasmodiophoridae</taxon>
        <taxon>Spongospora</taxon>
    </lineage>
</organism>
<dbReference type="AlphaFoldDB" id="A0A0H5QU38"/>
<feature type="coiled-coil region" evidence="1">
    <location>
        <begin position="166"/>
        <end position="220"/>
    </location>
</feature>
<sequence length="519" mass="60220">MSNSDGSNKAPLAQADDWGSIRQNLLNHLSKHPQWSSSGKECNDFVPEICRAQSQTLASLRTVMDQVSRENTQLQEQLSMEKSTSTSLRSELEDSKEKYKALLTQYDQAVNAKELCLKEIQNHDTERQSSQDQRQTLADALESLRVKTAEMENVWKNKETHWSQSSVRQEQQIRDLMNRLTEANRLLKSRTGAGHYKESMEEAQNQIRLLRRRLRAEQLHKVRDDLNLNCRGEDETHGESQSIEMLSLKRDNVRLTVKVRTLEERLSGKTEELNGFSSQLREVQGLLHSNLSKQSHAVIESKSFEATIKKLQFEIEARLQEIEDNRTEIARLNDELNLQRADLEVERTEIRKERDRNSTLLAEIERLKSQQANNEKRLEMLQPMKQALVEIAKQRDKCQENFEVVEKKNQLLLSKSGSIQVQNDDLAKQLSEMSCKVAINQQKVETQTRWFNDWKTDIQGLGEEFTKQMAFATNLRLKEVKNISELKLKLAQTEKALHEQQIRNSKIDGVLQRLIYEVL</sequence>
<evidence type="ECO:0000256" key="1">
    <source>
        <dbReference type="SAM" id="Coils"/>
    </source>
</evidence>
<dbReference type="EMBL" id="HACM01004805">
    <property type="protein sequence ID" value="CRZ05247.1"/>
    <property type="molecule type" value="Transcribed_RNA"/>
</dbReference>
<feature type="compositionally biased region" description="Polar residues" evidence="2">
    <location>
        <begin position="71"/>
        <end position="89"/>
    </location>
</feature>
<accession>A0A0H5QU38</accession>
<keyword evidence="1" id="KW-0175">Coiled coil</keyword>
<evidence type="ECO:0000256" key="2">
    <source>
        <dbReference type="SAM" id="MobiDB-lite"/>
    </source>
</evidence>
<feature type="region of interest" description="Disordered" evidence="2">
    <location>
        <begin position="71"/>
        <end position="92"/>
    </location>
</feature>
<evidence type="ECO:0000313" key="3">
    <source>
        <dbReference type="EMBL" id="CRZ05247.1"/>
    </source>
</evidence>
<name>A0A0H5QU38_9EUKA</name>